<name>X1IZV2_9ZZZZ</name>
<reference evidence="1" key="1">
    <citation type="journal article" date="2014" name="Front. Microbiol.">
        <title>High frequency of phylogenetically diverse reductive dehalogenase-homologous genes in deep subseafloor sedimentary metagenomes.</title>
        <authorList>
            <person name="Kawai M."/>
            <person name="Futagami T."/>
            <person name="Toyoda A."/>
            <person name="Takaki Y."/>
            <person name="Nishi S."/>
            <person name="Hori S."/>
            <person name="Arai W."/>
            <person name="Tsubouchi T."/>
            <person name="Morono Y."/>
            <person name="Uchiyama I."/>
            <person name="Ito T."/>
            <person name="Fujiyama A."/>
            <person name="Inagaki F."/>
            <person name="Takami H."/>
        </authorList>
    </citation>
    <scope>NUCLEOTIDE SEQUENCE</scope>
    <source>
        <strain evidence="1">Expedition CK06-06</strain>
    </source>
</reference>
<dbReference type="EMBL" id="BARU01042661">
    <property type="protein sequence ID" value="GAH87257.1"/>
    <property type="molecule type" value="Genomic_DNA"/>
</dbReference>
<organism evidence="1">
    <name type="scientific">marine sediment metagenome</name>
    <dbReference type="NCBI Taxonomy" id="412755"/>
    <lineage>
        <taxon>unclassified sequences</taxon>
        <taxon>metagenomes</taxon>
        <taxon>ecological metagenomes</taxon>
    </lineage>
</organism>
<accession>X1IZV2</accession>
<dbReference type="AlphaFoldDB" id="X1IZV2"/>
<sequence length="147" mass="16381">MSIIHGSMGLIYFVHEWQPRFNESALLSDGRMLSAVTEINRQITELAPVLNSPTVKDAVCVLSENKDVPVAIMAKEHEGATYLFAVGMRNGQTSAKFTLRSLKDQRTVEVLGENRTIILEDGVFADNFEAWDVHLYRIGGKNALTKD</sequence>
<protein>
    <submittedName>
        <fullName evidence="1">Uncharacterized protein</fullName>
    </submittedName>
</protein>
<evidence type="ECO:0000313" key="1">
    <source>
        <dbReference type="EMBL" id="GAH87257.1"/>
    </source>
</evidence>
<comment type="caution">
    <text evidence="1">The sequence shown here is derived from an EMBL/GenBank/DDBJ whole genome shotgun (WGS) entry which is preliminary data.</text>
</comment>
<proteinExistence type="predicted"/>
<gene>
    <name evidence="1" type="ORF">S03H2_65509</name>
</gene>